<dbReference type="Gene3D" id="2.60.40.4070">
    <property type="match status" value="1"/>
</dbReference>
<feature type="region of interest" description="Disordered" evidence="1">
    <location>
        <begin position="729"/>
        <end position="748"/>
    </location>
</feature>
<evidence type="ECO:0000313" key="3">
    <source>
        <dbReference type="EMBL" id="GGX76557.1"/>
    </source>
</evidence>
<dbReference type="Proteomes" id="UP000619244">
    <property type="component" value="Unassembled WGS sequence"/>
</dbReference>
<dbReference type="SUPFAM" id="SSF69322">
    <property type="entry name" value="Tricorn protease domain 2"/>
    <property type="match status" value="1"/>
</dbReference>
<name>A0A918KWJ5_9ACTN</name>
<dbReference type="EMBL" id="BMVU01000014">
    <property type="protein sequence ID" value="GGX76557.1"/>
    <property type="molecule type" value="Genomic_DNA"/>
</dbReference>
<evidence type="ECO:0008006" key="5">
    <source>
        <dbReference type="Google" id="ProtNLM"/>
    </source>
</evidence>
<proteinExistence type="predicted"/>
<keyword evidence="2" id="KW-0732">Signal</keyword>
<reference evidence="3" key="2">
    <citation type="submission" date="2020-09" db="EMBL/GenBank/DDBJ databases">
        <authorList>
            <person name="Sun Q."/>
            <person name="Ohkuma M."/>
        </authorList>
    </citation>
    <scope>NUCLEOTIDE SEQUENCE</scope>
    <source>
        <strain evidence="3">JCM 4790</strain>
    </source>
</reference>
<evidence type="ECO:0000256" key="2">
    <source>
        <dbReference type="SAM" id="SignalP"/>
    </source>
</evidence>
<comment type="caution">
    <text evidence="3">The sequence shown here is derived from an EMBL/GenBank/DDBJ whole genome shotgun (WGS) entry which is preliminary data.</text>
</comment>
<evidence type="ECO:0000256" key="1">
    <source>
        <dbReference type="SAM" id="MobiDB-lite"/>
    </source>
</evidence>
<feature type="signal peptide" evidence="2">
    <location>
        <begin position="1"/>
        <end position="29"/>
    </location>
</feature>
<feature type="compositionally biased region" description="Low complexity" evidence="1">
    <location>
        <begin position="738"/>
        <end position="748"/>
    </location>
</feature>
<dbReference type="AlphaFoldDB" id="A0A918KWJ5"/>
<evidence type="ECO:0000313" key="4">
    <source>
        <dbReference type="Proteomes" id="UP000619244"/>
    </source>
</evidence>
<sequence length="748" mass="75845">MIRSRRLAAAALGGAVVLSCAVPAGPAQAAPAADEPAATVQLNLSAPSEIRYAWAGASGFRYWLPGSGSTATHWADFPGAVPPPHAGPDDPATGTDVVTTRPTATTVRQEHRSTGATATVTVPEGQTYRAASGWSVLTEETGTPGALHVLRAAADGTTTDLPVTGLPAGAEPTGAYVTGGSVRRLAVVHTLGGATSVGLVDLADGVFRPYVTGLAATPRIVFNDRWLVAGGSAVRVDSAPGTEPVAAPSHGGHVPQAVVGDQLLFSADPGEPVFNGPPDLVAVSLATGARSTVLKSSYGAFAPTPDGGALATAGPSSADWHVHRITPAEDGGTAAAEVFTVPAGRGAIRGLMMAGGELLMYGNVTDVGGNDAVHAVPLDPAGRPAGPQTVRARPVNVSPCLAGDAACPQFEALGDGGFAYLSTDAAGEESLHAGGRKPNAYAYAATGDAGGRIGTGTGRYVLYNGGTPGVQKVGDLPDGTGGTIVLNRTRTAAAVWGQRLWTPGTAPGSVVAHDLKAKRNVATVDTGAPCVPSELQAVNAWLYWTCGADGPAGVYDRATGRAVEVPAGRARLADGYLVRENRATHELLLTDFHTGAAVTRTAAVLPAHDQDTGGDTGRWTVDRFGGNLAYRGDGGRVAIVTAGVPTSPLAQMEARTDAVPGPTAAQPWQPVWQLNKPSTWTLRLTGTDGTVVRTLTGASTAAAVRPSWDGTTTAGGRAPRDTYTWRLTAEPRDGQGPGLLLTGTTTVS</sequence>
<protein>
    <recommendedName>
        <fullName evidence="5">FlgD Ig-like domain-containing protein</fullName>
    </recommendedName>
</protein>
<dbReference type="PROSITE" id="PS51257">
    <property type="entry name" value="PROKAR_LIPOPROTEIN"/>
    <property type="match status" value="1"/>
</dbReference>
<keyword evidence="4" id="KW-1185">Reference proteome</keyword>
<feature type="chain" id="PRO_5036996760" description="FlgD Ig-like domain-containing protein" evidence="2">
    <location>
        <begin position="30"/>
        <end position="748"/>
    </location>
</feature>
<gene>
    <name evidence="3" type="ORF">GCM10010358_33540</name>
</gene>
<dbReference type="SUPFAM" id="SSF69304">
    <property type="entry name" value="Tricorn protease N-terminal domain"/>
    <property type="match status" value="1"/>
</dbReference>
<dbReference type="RefSeq" id="WP_190191049.1">
    <property type="nucleotide sequence ID" value="NZ_BMVU01000014.1"/>
</dbReference>
<reference evidence="3" key="1">
    <citation type="journal article" date="2014" name="Int. J. Syst. Evol. Microbiol.">
        <title>Complete genome sequence of Corynebacterium casei LMG S-19264T (=DSM 44701T), isolated from a smear-ripened cheese.</title>
        <authorList>
            <consortium name="US DOE Joint Genome Institute (JGI-PGF)"/>
            <person name="Walter F."/>
            <person name="Albersmeier A."/>
            <person name="Kalinowski J."/>
            <person name="Ruckert C."/>
        </authorList>
    </citation>
    <scope>NUCLEOTIDE SEQUENCE</scope>
    <source>
        <strain evidence="3">JCM 4790</strain>
    </source>
</reference>
<accession>A0A918KWJ5</accession>
<organism evidence="3 4">
    <name type="scientific">Streptomyces minutiscleroticus</name>
    <dbReference type="NCBI Taxonomy" id="68238"/>
    <lineage>
        <taxon>Bacteria</taxon>
        <taxon>Bacillati</taxon>
        <taxon>Actinomycetota</taxon>
        <taxon>Actinomycetes</taxon>
        <taxon>Kitasatosporales</taxon>
        <taxon>Streptomycetaceae</taxon>
        <taxon>Streptomyces</taxon>
    </lineage>
</organism>